<dbReference type="GO" id="GO:0006426">
    <property type="term" value="P:glycyl-tRNA aminoacylation"/>
    <property type="evidence" value="ECO:0007669"/>
    <property type="project" value="UniProtKB-UniRule"/>
</dbReference>
<dbReference type="GO" id="GO:0005829">
    <property type="term" value="C:cytosol"/>
    <property type="evidence" value="ECO:0007669"/>
    <property type="project" value="TreeGrafter"/>
</dbReference>
<reference evidence="10" key="2">
    <citation type="submission" date="2016-01" db="EMBL/GenBank/DDBJ databases">
        <title>Six Aerococcus type strain genome sequencing and assembly using PacBio and Illumina Hiseq.</title>
        <authorList>
            <person name="Carkaci D."/>
            <person name="Dargis R."/>
            <person name="Nielsen X.C."/>
            <person name="Skovgaard O."/>
            <person name="Fuursted K."/>
            <person name="Christensen J.J."/>
        </authorList>
    </citation>
    <scope>NUCLEOTIDE SEQUENCE [LARGE SCALE GENOMIC DNA]</scope>
    <source>
        <strain evidence="10">CCUG42038B</strain>
    </source>
</reference>
<dbReference type="SUPFAM" id="SSF109604">
    <property type="entry name" value="HD-domain/PDEase-like"/>
    <property type="match status" value="1"/>
</dbReference>
<evidence type="ECO:0000256" key="7">
    <source>
        <dbReference type="ARBA" id="ARBA00047937"/>
    </source>
</evidence>
<evidence type="ECO:0000256" key="3">
    <source>
        <dbReference type="ARBA" id="ARBA00022741"/>
    </source>
</evidence>
<dbReference type="PRINTS" id="PR01045">
    <property type="entry name" value="TRNASYNTHGB"/>
</dbReference>
<reference evidence="9 10" key="1">
    <citation type="journal article" date="2016" name="Genome Announc.">
        <title>Complete Genome Sequences of Aerococcus christensenii CCUG 28831T, Aerococcus sanguinicola CCUG 43001T, Aerococcus urinae CCUG 36881T, Aerococcus urinaeequi CCUG 28094T, Aerococcus urinaehominis CCUG 42038 BT, and Aerococcus viridans CCUG 4311T.</title>
        <authorList>
            <person name="Carkaci D."/>
            <person name="Dargis R."/>
            <person name="Nielsen X.C."/>
            <person name="Skovgaard O."/>
            <person name="Fuursted K."/>
            <person name="Christensen J.J."/>
        </authorList>
    </citation>
    <scope>NUCLEOTIDE SEQUENCE [LARGE SCALE GENOMIC DNA]</scope>
    <source>
        <strain evidence="9 10">CCUG42038B</strain>
    </source>
</reference>
<dbReference type="EMBL" id="CP014163">
    <property type="protein sequence ID" value="AMB98526.1"/>
    <property type="molecule type" value="Genomic_DNA"/>
</dbReference>
<dbReference type="GO" id="GO:0005524">
    <property type="term" value="F:ATP binding"/>
    <property type="evidence" value="ECO:0007669"/>
    <property type="project" value="UniProtKB-UniRule"/>
</dbReference>
<keyword evidence="8" id="KW-0963">Cytoplasm</keyword>
<sequence>MTKHNYLFEIGLEEVPAKYVDSARQQLAQLTADYLTEQRVSYDRIESFATPRRLAVYVVGLADRQTDLEEVAKGPARKVAQDEDGNWTKAAIGFSRGKGLSPDDIYFEEIKGVDYAHVRVHQPGQPVQEILGNLYTVIDKIYFPVTMHWANESFEFIRPIHWFVSLLDDQVVPFEFLGVKAGRTSRGHRFLGQNQVDIDQADNYLAILRDQYVIADPVERKQMIVDQIEGLAAANDFAILVDHDLLDEVINIVEYPTAFVGDFDEKYLELPRQVLITTMQDHQRYFPVENKQGKLINHFVAVRNGLADHIDMVRAGNEKVLVARLEDAVFFVNEDQSHTIDDFAQKARKMTFHAEIGTMGDKMDRVGRIATYLKEKWQKQADGAFSQVQKADLDRTSKIYKFDLTTGIVDEFSELQGTMGEIYANQAGESAQVAQAIREHYLPLAAGGDLPTSDLGILFAVADKLDTIISFFNIGRIPTGSNDPFALRRQMIGIISILSQYQLPFDWQVDLALLLKDIYQLDDQAVAERIDQVGHFVDDRLKQNYQQAGVRYDISEAVRASDQADVVAKHEAAQVLNQHSQDPDFKTNVEAWSRILNLGSKAQELGVLGQAVNSDLFETDSEAALYQASLNLANQAGAESRYQDLKSLVPLIEAFFAENMVFTDNEAVRDNRLAILAGPASQIRQLADTNKIVTK</sequence>
<dbReference type="PANTHER" id="PTHR30075">
    <property type="entry name" value="GLYCYL-TRNA SYNTHETASE"/>
    <property type="match status" value="1"/>
</dbReference>
<dbReference type="STRING" id="128944.AWM75_00315"/>
<protein>
    <recommendedName>
        <fullName evidence="8">Glycine--tRNA ligase beta subunit</fullName>
        <ecNumber evidence="8">6.1.1.14</ecNumber>
    </recommendedName>
    <alternativeName>
        <fullName evidence="8">Glycyl-tRNA synthetase beta subunit</fullName>
        <shortName evidence="8">GlyRS</shortName>
    </alternativeName>
</protein>
<name>A0A109RGJ2_9LACT</name>
<keyword evidence="2 8" id="KW-0436">Ligase</keyword>
<keyword evidence="5 8" id="KW-0648">Protein biosynthesis</keyword>
<dbReference type="AlphaFoldDB" id="A0A109RGJ2"/>
<proteinExistence type="inferred from homology"/>
<evidence type="ECO:0000313" key="9">
    <source>
        <dbReference type="EMBL" id="AMB98526.1"/>
    </source>
</evidence>
<keyword evidence="3 8" id="KW-0547">Nucleotide-binding</keyword>
<dbReference type="EC" id="6.1.1.14" evidence="8"/>
<dbReference type="InterPro" id="IPR006194">
    <property type="entry name" value="Gly-tRNA-synth_heterodimer"/>
</dbReference>
<comment type="similarity">
    <text evidence="1 8">Belongs to the class-II aminoacyl-tRNA synthetase family.</text>
</comment>
<dbReference type="HAMAP" id="MF_00255">
    <property type="entry name" value="Gly_tRNA_synth_beta"/>
    <property type="match status" value="1"/>
</dbReference>
<comment type="subcellular location">
    <subcellularLocation>
        <location evidence="8">Cytoplasm</location>
    </subcellularLocation>
</comment>
<evidence type="ECO:0000256" key="8">
    <source>
        <dbReference type="HAMAP-Rule" id="MF_00255"/>
    </source>
</evidence>
<evidence type="ECO:0000256" key="4">
    <source>
        <dbReference type="ARBA" id="ARBA00022840"/>
    </source>
</evidence>
<keyword evidence="6 8" id="KW-0030">Aminoacyl-tRNA synthetase</keyword>
<evidence type="ECO:0000256" key="5">
    <source>
        <dbReference type="ARBA" id="ARBA00022917"/>
    </source>
</evidence>
<gene>
    <name evidence="8" type="primary">glyS</name>
    <name evidence="9" type="ORF">AWM75_00315</name>
</gene>
<accession>A0A109RGJ2</accession>
<keyword evidence="10" id="KW-1185">Reference proteome</keyword>
<evidence type="ECO:0000256" key="6">
    <source>
        <dbReference type="ARBA" id="ARBA00023146"/>
    </source>
</evidence>
<dbReference type="PANTHER" id="PTHR30075:SF2">
    <property type="entry name" value="GLYCINE--TRNA LIGASE, CHLOROPLASTIC_MITOCHONDRIAL 2"/>
    <property type="match status" value="1"/>
</dbReference>
<evidence type="ECO:0000313" key="10">
    <source>
        <dbReference type="Proteomes" id="UP000062260"/>
    </source>
</evidence>
<dbReference type="RefSeq" id="WP_067977185.1">
    <property type="nucleotide sequence ID" value="NZ_CP014163.1"/>
</dbReference>
<evidence type="ECO:0000256" key="2">
    <source>
        <dbReference type="ARBA" id="ARBA00022598"/>
    </source>
</evidence>
<dbReference type="GO" id="GO:0004820">
    <property type="term" value="F:glycine-tRNA ligase activity"/>
    <property type="evidence" value="ECO:0007669"/>
    <property type="project" value="UniProtKB-UniRule"/>
</dbReference>
<dbReference type="Pfam" id="PF02092">
    <property type="entry name" value="tRNA_synt_2f"/>
    <property type="match status" value="1"/>
</dbReference>
<dbReference type="KEGG" id="auh:AWM75_00315"/>
<organism evidence="9 10">
    <name type="scientific">Aerococcus urinaehominis</name>
    <dbReference type="NCBI Taxonomy" id="128944"/>
    <lineage>
        <taxon>Bacteria</taxon>
        <taxon>Bacillati</taxon>
        <taxon>Bacillota</taxon>
        <taxon>Bacilli</taxon>
        <taxon>Lactobacillales</taxon>
        <taxon>Aerococcaceae</taxon>
        <taxon>Aerococcus</taxon>
    </lineage>
</organism>
<dbReference type="NCBIfam" id="TIGR00211">
    <property type="entry name" value="glyS"/>
    <property type="match status" value="1"/>
</dbReference>
<dbReference type="InterPro" id="IPR015944">
    <property type="entry name" value="Gly-tRNA-synth_bsu"/>
</dbReference>
<evidence type="ECO:0000256" key="1">
    <source>
        <dbReference type="ARBA" id="ARBA00008226"/>
    </source>
</evidence>
<comment type="subunit">
    <text evidence="8">Tetramer of two alpha and two beta subunits.</text>
</comment>
<dbReference type="OrthoDB" id="9775440at2"/>
<comment type="catalytic activity">
    <reaction evidence="7 8">
        <text>tRNA(Gly) + glycine + ATP = glycyl-tRNA(Gly) + AMP + diphosphate</text>
        <dbReference type="Rhea" id="RHEA:16013"/>
        <dbReference type="Rhea" id="RHEA-COMP:9664"/>
        <dbReference type="Rhea" id="RHEA-COMP:9683"/>
        <dbReference type="ChEBI" id="CHEBI:30616"/>
        <dbReference type="ChEBI" id="CHEBI:33019"/>
        <dbReference type="ChEBI" id="CHEBI:57305"/>
        <dbReference type="ChEBI" id="CHEBI:78442"/>
        <dbReference type="ChEBI" id="CHEBI:78522"/>
        <dbReference type="ChEBI" id="CHEBI:456215"/>
        <dbReference type="EC" id="6.1.1.14"/>
    </reaction>
</comment>
<keyword evidence="4 8" id="KW-0067">ATP-binding</keyword>
<dbReference type="PROSITE" id="PS50861">
    <property type="entry name" value="AA_TRNA_LIGASE_II_GLYAB"/>
    <property type="match status" value="1"/>
</dbReference>
<dbReference type="Proteomes" id="UP000062260">
    <property type="component" value="Chromosome"/>
</dbReference>